<comment type="caution">
    <text evidence="1">The sequence shown here is derived from an EMBL/GenBank/DDBJ whole genome shotgun (WGS) entry which is preliminary data.</text>
</comment>
<reference evidence="1" key="1">
    <citation type="journal article" date="2020" name="bioRxiv">
        <title>Comparative genomics of Chlamydomonas.</title>
        <authorList>
            <person name="Craig R.J."/>
            <person name="Hasan A.R."/>
            <person name="Ness R.W."/>
            <person name="Keightley P.D."/>
        </authorList>
    </citation>
    <scope>NUCLEOTIDE SEQUENCE</scope>
    <source>
        <strain evidence="1">SAG 7.73</strain>
    </source>
</reference>
<evidence type="ECO:0000313" key="1">
    <source>
        <dbReference type="EMBL" id="KAG2439967.1"/>
    </source>
</evidence>
<proteinExistence type="predicted"/>
<gene>
    <name evidence="1" type="ORF">HXX76_004086</name>
</gene>
<dbReference type="AlphaFoldDB" id="A0A835TAA2"/>
<dbReference type="EMBL" id="JAEHOC010000007">
    <property type="protein sequence ID" value="KAG2439967.1"/>
    <property type="molecule type" value="Genomic_DNA"/>
</dbReference>
<protein>
    <submittedName>
        <fullName evidence="1">Uncharacterized protein</fullName>
    </submittedName>
</protein>
<dbReference type="Proteomes" id="UP000650467">
    <property type="component" value="Unassembled WGS sequence"/>
</dbReference>
<name>A0A835TAA2_CHLIN</name>
<evidence type="ECO:0000313" key="2">
    <source>
        <dbReference type="Proteomes" id="UP000650467"/>
    </source>
</evidence>
<accession>A0A835TAA2</accession>
<organism evidence="1 2">
    <name type="scientific">Chlamydomonas incerta</name>
    <dbReference type="NCBI Taxonomy" id="51695"/>
    <lineage>
        <taxon>Eukaryota</taxon>
        <taxon>Viridiplantae</taxon>
        <taxon>Chlorophyta</taxon>
        <taxon>core chlorophytes</taxon>
        <taxon>Chlorophyceae</taxon>
        <taxon>CS clade</taxon>
        <taxon>Chlamydomonadales</taxon>
        <taxon>Chlamydomonadaceae</taxon>
        <taxon>Chlamydomonas</taxon>
    </lineage>
</organism>
<keyword evidence="2" id="KW-1185">Reference proteome</keyword>
<sequence length="102" mass="10323">MVPLPPTTHSDPRAPIILSRCAQGCCGWCAGVDCQCPAGWALNYRSAFATGSAAAEQPGAALATAGGNFLTPEVMEAVNALFNAGMPDLAAKFILAAATQQG</sequence>